<dbReference type="AlphaFoldDB" id="A0ABD1TTC9"/>
<gene>
    <name evidence="2" type="ORF">Fot_29799</name>
</gene>
<keyword evidence="1" id="KW-0812">Transmembrane</keyword>
<proteinExistence type="predicted"/>
<dbReference type="Gene3D" id="1.20.120.1770">
    <property type="match status" value="1"/>
</dbReference>
<protein>
    <submittedName>
        <fullName evidence="2">Cytochrome</fullName>
    </submittedName>
</protein>
<comment type="caution">
    <text evidence="2">The sequence shown here is derived from an EMBL/GenBank/DDBJ whole genome shotgun (WGS) entry which is preliminary data.</text>
</comment>
<organism evidence="2 3">
    <name type="scientific">Forsythia ovata</name>
    <dbReference type="NCBI Taxonomy" id="205694"/>
    <lineage>
        <taxon>Eukaryota</taxon>
        <taxon>Viridiplantae</taxon>
        <taxon>Streptophyta</taxon>
        <taxon>Embryophyta</taxon>
        <taxon>Tracheophyta</taxon>
        <taxon>Spermatophyta</taxon>
        <taxon>Magnoliopsida</taxon>
        <taxon>eudicotyledons</taxon>
        <taxon>Gunneridae</taxon>
        <taxon>Pentapetalae</taxon>
        <taxon>asterids</taxon>
        <taxon>lamiids</taxon>
        <taxon>Lamiales</taxon>
        <taxon>Oleaceae</taxon>
        <taxon>Forsythieae</taxon>
        <taxon>Forsythia</taxon>
    </lineage>
</organism>
<accession>A0ABD1TTC9</accession>
<evidence type="ECO:0000313" key="2">
    <source>
        <dbReference type="EMBL" id="KAL2515828.1"/>
    </source>
</evidence>
<keyword evidence="1" id="KW-1133">Transmembrane helix</keyword>
<keyword evidence="1" id="KW-0472">Membrane</keyword>
<keyword evidence="3" id="KW-1185">Reference proteome</keyword>
<dbReference type="Proteomes" id="UP001604277">
    <property type="component" value="Unassembled WGS sequence"/>
</dbReference>
<evidence type="ECO:0000256" key="1">
    <source>
        <dbReference type="SAM" id="Phobius"/>
    </source>
</evidence>
<reference evidence="3" key="1">
    <citation type="submission" date="2024-07" db="EMBL/GenBank/DDBJ databases">
        <title>Two chromosome-level genome assemblies of Korean endemic species Abeliophyllum distichum and Forsythia ovata (Oleaceae).</title>
        <authorList>
            <person name="Jang H."/>
        </authorList>
    </citation>
    <scope>NUCLEOTIDE SEQUENCE [LARGE SCALE GENOMIC DNA]</scope>
</reference>
<sequence>MAGTEKNRNRRSELDMSSTFVAAAISKNSFGDDRNRDPEEETKVRVKKMAIAMKGNAVFFCGHFLGIAAAIIVLYWCISFKGGLAWEAPNKNLIFNLMTTNSEKCWVVPRLQHKKLSRNV</sequence>
<feature type="transmembrane region" description="Helical" evidence="1">
    <location>
        <begin position="57"/>
        <end position="76"/>
    </location>
</feature>
<evidence type="ECO:0000313" key="3">
    <source>
        <dbReference type="Proteomes" id="UP001604277"/>
    </source>
</evidence>
<name>A0ABD1TTC9_9LAMI</name>
<dbReference type="EMBL" id="JBFOLJ010000008">
    <property type="protein sequence ID" value="KAL2515828.1"/>
    <property type="molecule type" value="Genomic_DNA"/>
</dbReference>